<dbReference type="PANTHER" id="PTHR43133">
    <property type="entry name" value="RNA POLYMERASE ECF-TYPE SIGMA FACTO"/>
    <property type="match status" value="1"/>
</dbReference>
<evidence type="ECO:0000259" key="7">
    <source>
        <dbReference type="Pfam" id="PF08281"/>
    </source>
</evidence>
<keyword evidence="4" id="KW-0238">DNA-binding</keyword>
<evidence type="ECO:0000313" key="9">
    <source>
        <dbReference type="Proteomes" id="UP000824258"/>
    </source>
</evidence>
<dbReference type="EMBL" id="DVGD01000253">
    <property type="protein sequence ID" value="HIR10290.1"/>
    <property type="molecule type" value="Genomic_DNA"/>
</dbReference>
<name>A0A9D1A9Q9_9FIRM</name>
<protein>
    <submittedName>
        <fullName evidence="8">Sigma-70 family RNA polymerase sigma factor</fullName>
    </submittedName>
</protein>
<dbReference type="InterPro" id="IPR039425">
    <property type="entry name" value="RNA_pol_sigma-70-like"/>
</dbReference>
<evidence type="ECO:0000313" key="8">
    <source>
        <dbReference type="EMBL" id="HIR10290.1"/>
    </source>
</evidence>
<dbReference type="InterPro" id="IPR036388">
    <property type="entry name" value="WH-like_DNA-bd_sf"/>
</dbReference>
<dbReference type="SUPFAM" id="SSF88946">
    <property type="entry name" value="Sigma2 domain of RNA polymerase sigma factors"/>
    <property type="match status" value="1"/>
</dbReference>
<gene>
    <name evidence="8" type="ORF">IAA70_07785</name>
</gene>
<keyword evidence="5" id="KW-0804">Transcription</keyword>
<sequence length="160" mass="18527">MGQENFASVEALYQAKGRLIFTLAYRLVNQRERAEDLVQEVFLLALTHQEAILHHPNQVGWLVQALKHLASNELRRAENRLTVPLEEDLLPACWPREALEELLPNGLSRQDRQVLLWRMEEQCAYPEMARRLGISETGCRSRVARAVARCRLLMLEEKTL</sequence>
<evidence type="ECO:0000256" key="3">
    <source>
        <dbReference type="ARBA" id="ARBA00023082"/>
    </source>
</evidence>
<dbReference type="Proteomes" id="UP000824258">
    <property type="component" value="Unassembled WGS sequence"/>
</dbReference>
<dbReference type="InterPro" id="IPR014284">
    <property type="entry name" value="RNA_pol_sigma-70_dom"/>
</dbReference>
<organism evidence="8 9">
    <name type="scientific">Candidatus Avoscillospira stercoripullorum</name>
    <dbReference type="NCBI Taxonomy" id="2840709"/>
    <lineage>
        <taxon>Bacteria</taxon>
        <taxon>Bacillati</taxon>
        <taxon>Bacillota</taxon>
        <taxon>Clostridia</taxon>
        <taxon>Eubacteriales</taxon>
        <taxon>Oscillospiraceae</taxon>
        <taxon>Oscillospiraceae incertae sedis</taxon>
        <taxon>Candidatus Avoscillospira</taxon>
    </lineage>
</organism>
<evidence type="ECO:0000256" key="1">
    <source>
        <dbReference type="ARBA" id="ARBA00010641"/>
    </source>
</evidence>
<dbReference type="NCBIfam" id="TIGR02937">
    <property type="entry name" value="sigma70-ECF"/>
    <property type="match status" value="1"/>
</dbReference>
<accession>A0A9D1A9Q9</accession>
<dbReference type="Gene3D" id="1.10.1740.10">
    <property type="match status" value="1"/>
</dbReference>
<feature type="domain" description="RNA polymerase sigma factor 70 region 4 type 2" evidence="7">
    <location>
        <begin position="105"/>
        <end position="150"/>
    </location>
</feature>
<evidence type="ECO:0000259" key="6">
    <source>
        <dbReference type="Pfam" id="PF04542"/>
    </source>
</evidence>
<dbReference type="AlphaFoldDB" id="A0A9D1A9Q9"/>
<dbReference type="InterPro" id="IPR013324">
    <property type="entry name" value="RNA_pol_sigma_r3/r4-like"/>
</dbReference>
<evidence type="ECO:0000256" key="4">
    <source>
        <dbReference type="ARBA" id="ARBA00023125"/>
    </source>
</evidence>
<dbReference type="InterPro" id="IPR013249">
    <property type="entry name" value="RNA_pol_sigma70_r4_t2"/>
</dbReference>
<dbReference type="GO" id="GO:0016987">
    <property type="term" value="F:sigma factor activity"/>
    <property type="evidence" value="ECO:0007669"/>
    <property type="project" value="UniProtKB-KW"/>
</dbReference>
<keyword evidence="3" id="KW-0731">Sigma factor</keyword>
<dbReference type="GO" id="GO:0003677">
    <property type="term" value="F:DNA binding"/>
    <property type="evidence" value="ECO:0007669"/>
    <property type="project" value="UniProtKB-KW"/>
</dbReference>
<dbReference type="SUPFAM" id="SSF88659">
    <property type="entry name" value="Sigma3 and sigma4 domains of RNA polymerase sigma factors"/>
    <property type="match status" value="1"/>
</dbReference>
<comment type="caution">
    <text evidence="8">The sequence shown here is derived from an EMBL/GenBank/DDBJ whole genome shotgun (WGS) entry which is preliminary data.</text>
</comment>
<evidence type="ECO:0000256" key="5">
    <source>
        <dbReference type="ARBA" id="ARBA00023163"/>
    </source>
</evidence>
<comment type="similarity">
    <text evidence="1">Belongs to the sigma-70 factor family. ECF subfamily.</text>
</comment>
<dbReference type="InterPro" id="IPR007627">
    <property type="entry name" value="RNA_pol_sigma70_r2"/>
</dbReference>
<dbReference type="PANTHER" id="PTHR43133:SF8">
    <property type="entry name" value="RNA POLYMERASE SIGMA FACTOR HI_1459-RELATED"/>
    <property type="match status" value="1"/>
</dbReference>
<evidence type="ECO:0000256" key="2">
    <source>
        <dbReference type="ARBA" id="ARBA00023015"/>
    </source>
</evidence>
<proteinExistence type="inferred from homology"/>
<reference evidence="8" key="2">
    <citation type="journal article" date="2021" name="PeerJ">
        <title>Extensive microbial diversity within the chicken gut microbiome revealed by metagenomics and culture.</title>
        <authorList>
            <person name="Gilroy R."/>
            <person name="Ravi A."/>
            <person name="Getino M."/>
            <person name="Pursley I."/>
            <person name="Horton D.L."/>
            <person name="Alikhan N.F."/>
            <person name="Baker D."/>
            <person name="Gharbi K."/>
            <person name="Hall N."/>
            <person name="Watson M."/>
            <person name="Adriaenssens E.M."/>
            <person name="Foster-Nyarko E."/>
            <person name="Jarju S."/>
            <person name="Secka A."/>
            <person name="Antonio M."/>
            <person name="Oren A."/>
            <person name="Chaudhuri R.R."/>
            <person name="La Ragione R."/>
            <person name="Hildebrand F."/>
            <person name="Pallen M.J."/>
        </authorList>
    </citation>
    <scope>NUCLEOTIDE SEQUENCE</scope>
    <source>
        <strain evidence="8">ChiHjej9B8-7071</strain>
    </source>
</reference>
<dbReference type="GO" id="GO:0006352">
    <property type="term" value="P:DNA-templated transcription initiation"/>
    <property type="evidence" value="ECO:0007669"/>
    <property type="project" value="InterPro"/>
</dbReference>
<dbReference type="InterPro" id="IPR013325">
    <property type="entry name" value="RNA_pol_sigma_r2"/>
</dbReference>
<feature type="domain" description="RNA polymerase sigma-70 region 2" evidence="6">
    <location>
        <begin position="12"/>
        <end position="78"/>
    </location>
</feature>
<dbReference type="Gene3D" id="1.10.10.10">
    <property type="entry name" value="Winged helix-like DNA-binding domain superfamily/Winged helix DNA-binding domain"/>
    <property type="match status" value="1"/>
</dbReference>
<keyword evidence="2" id="KW-0805">Transcription regulation</keyword>
<reference evidence="8" key="1">
    <citation type="submission" date="2020-10" db="EMBL/GenBank/DDBJ databases">
        <authorList>
            <person name="Gilroy R."/>
        </authorList>
    </citation>
    <scope>NUCLEOTIDE SEQUENCE</scope>
    <source>
        <strain evidence="8">ChiHjej9B8-7071</strain>
    </source>
</reference>
<dbReference type="Pfam" id="PF04542">
    <property type="entry name" value="Sigma70_r2"/>
    <property type="match status" value="1"/>
</dbReference>
<dbReference type="Pfam" id="PF08281">
    <property type="entry name" value="Sigma70_r4_2"/>
    <property type="match status" value="1"/>
</dbReference>